<evidence type="ECO:0000313" key="2">
    <source>
        <dbReference type="EMBL" id="THJ35597.1"/>
    </source>
</evidence>
<keyword evidence="1" id="KW-1133">Transmembrane helix</keyword>
<dbReference type="Proteomes" id="UP000306236">
    <property type="component" value="Unassembled WGS sequence"/>
</dbReference>
<name>A0A4S5BS21_9BURK</name>
<dbReference type="OrthoDB" id="8562153at2"/>
<dbReference type="RefSeq" id="WP_136405196.1">
    <property type="nucleotide sequence ID" value="NZ_SSWX01000003.1"/>
</dbReference>
<keyword evidence="1" id="KW-0472">Membrane</keyword>
<sequence length="153" mass="16515">MNETKSEMSEHDIDRLGQLLAKPLRQNESHVAKDISERLRVARMQAMDAHRIVLAHRTAETAAPSSSAVKKQLAWWKKLLAAIPVAAAGAGIVFMQGAVSDDGTGEMIETDLQILSSPVPPSALSDPAFLQYLKTQNIDMAKPAPSTAATQSR</sequence>
<accession>A0A4S5BS21</accession>
<evidence type="ECO:0000256" key="1">
    <source>
        <dbReference type="SAM" id="Phobius"/>
    </source>
</evidence>
<dbReference type="AlphaFoldDB" id="A0A4S5BS21"/>
<keyword evidence="1" id="KW-0812">Transmembrane</keyword>
<dbReference type="InterPro" id="IPR022064">
    <property type="entry name" value="DUF3619"/>
</dbReference>
<feature type="transmembrane region" description="Helical" evidence="1">
    <location>
        <begin position="79"/>
        <end position="99"/>
    </location>
</feature>
<dbReference type="EMBL" id="SSWX01000003">
    <property type="protein sequence ID" value="THJ35597.1"/>
    <property type="molecule type" value="Genomic_DNA"/>
</dbReference>
<dbReference type="Pfam" id="PF12279">
    <property type="entry name" value="DUF3619"/>
    <property type="match status" value="1"/>
</dbReference>
<comment type="caution">
    <text evidence="2">The sequence shown here is derived from an EMBL/GenBank/DDBJ whole genome shotgun (WGS) entry which is preliminary data.</text>
</comment>
<keyword evidence="3" id="KW-1185">Reference proteome</keyword>
<gene>
    <name evidence="2" type="ORF">E8K88_03135</name>
</gene>
<evidence type="ECO:0000313" key="3">
    <source>
        <dbReference type="Proteomes" id="UP000306236"/>
    </source>
</evidence>
<organism evidence="2 3">
    <name type="scientific">Lampropedia aestuarii</name>
    <dbReference type="NCBI Taxonomy" id="2562762"/>
    <lineage>
        <taxon>Bacteria</taxon>
        <taxon>Pseudomonadati</taxon>
        <taxon>Pseudomonadota</taxon>
        <taxon>Betaproteobacteria</taxon>
        <taxon>Burkholderiales</taxon>
        <taxon>Comamonadaceae</taxon>
        <taxon>Lampropedia</taxon>
    </lineage>
</organism>
<reference evidence="2 3" key="1">
    <citation type="submission" date="2019-04" db="EMBL/GenBank/DDBJ databases">
        <title>Lampropedia sp YIM MLB12 draf genome.</title>
        <authorList>
            <person name="Wang Y.-X."/>
        </authorList>
    </citation>
    <scope>NUCLEOTIDE SEQUENCE [LARGE SCALE GENOMIC DNA]</scope>
    <source>
        <strain evidence="2 3">YIM MLB12</strain>
    </source>
</reference>
<protein>
    <submittedName>
        <fullName evidence="2">DUF3619 family protein</fullName>
    </submittedName>
</protein>
<proteinExistence type="predicted"/>